<dbReference type="EMBL" id="JASPKZ010007831">
    <property type="protein sequence ID" value="KAJ9582051.1"/>
    <property type="molecule type" value="Genomic_DNA"/>
</dbReference>
<reference evidence="1" key="2">
    <citation type="submission" date="2023-05" db="EMBL/GenBank/DDBJ databases">
        <authorList>
            <person name="Fouks B."/>
        </authorList>
    </citation>
    <scope>NUCLEOTIDE SEQUENCE</scope>
    <source>
        <strain evidence="1">Stay&amp;Tobe</strain>
        <tissue evidence="1">Testes</tissue>
    </source>
</reference>
<feature type="non-terminal residue" evidence="1">
    <location>
        <position position="60"/>
    </location>
</feature>
<reference evidence="1" key="1">
    <citation type="journal article" date="2023" name="IScience">
        <title>Live-bearing cockroach genome reveals convergent evolutionary mechanisms linked to viviparity in insects and beyond.</title>
        <authorList>
            <person name="Fouks B."/>
            <person name="Harrison M.C."/>
            <person name="Mikhailova A.A."/>
            <person name="Marchal E."/>
            <person name="English S."/>
            <person name="Carruthers M."/>
            <person name="Jennings E.C."/>
            <person name="Chiamaka E.L."/>
            <person name="Frigard R.A."/>
            <person name="Pippel M."/>
            <person name="Attardo G.M."/>
            <person name="Benoit J.B."/>
            <person name="Bornberg-Bauer E."/>
            <person name="Tobe S.S."/>
        </authorList>
    </citation>
    <scope>NUCLEOTIDE SEQUENCE</scope>
    <source>
        <strain evidence="1">Stay&amp;Tobe</strain>
    </source>
</reference>
<proteinExistence type="predicted"/>
<protein>
    <submittedName>
        <fullName evidence="1">Uncharacterized protein</fullName>
    </submittedName>
</protein>
<evidence type="ECO:0000313" key="1">
    <source>
        <dbReference type="EMBL" id="KAJ9582051.1"/>
    </source>
</evidence>
<organism evidence="1 2">
    <name type="scientific">Diploptera punctata</name>
    <name type="common">Pacific beetle cockroach</name>
    <dbReference type="NCBI Taxonomy" id="6984"/>
    <lineage>
        <taxon>Eukaryota</taxon>
        <taxon>Metazoa</taxon>
        <taxon>Ecdysozoa</taxon>
        <taxon>Arthropoda</taxon>
        <taxon>Hexapoda</taxon>
        <taxon>Insecta</taxon>
        <taxon>Pterygota</taxon>
        <taxon>Neoptera</taxon>
        <taxon>Polyneoptera</taxon>
        <taxon>Dictyoptera</taxon>
        <taxon>Blattodea</taxon>
        <taxon>Blaberoidea</taxon>
        <taxon>Blaberidae</taxon>
        <taxon>Diplopterinae</taxon>
        <taxon>Diploptera</taxon>
    </lineage>
</organism>
<accession>A0AAD7ZKG7</accession>
<name>A0AAD7ZKG7_DIPPU</name>
<sequence>SCITKRRAVIGHKRKTIKNTSPSLLFNYLRRYGFSSMRKDGRAKIKACDEYVYLGKTLVQ</sequence>
<evidence type="ECO:0000313" key="2">
    <source>
        <dbReference type="Proteomes" id="UP001233999"/>
    </source>
</evidence>
<dbReference type="Proteomes" id="UP001233999">
    <property type="component" value="Unassembled WGS sequence"/>
</dbReference>
<gene>
    <name evidence="1" type="ORF">L9F63_003634</name>
</gene>
<keyword evidence="2" id="KW-1185">Reference proteome</keyword>
<dbReference type="AlphaFoldDB" id="A0AAD7ZKG7"/>
<feature type="non-terminal residue" evidence="1">
    <location>
        <position position="1"/>
    </location>
</feature>
<comment type="caution">
    <text evidence="1">The sequence shown here is derived from an EMBL/GenBank/DDBJ whole genome shotgun (WGS) entry which is preliminary data.</text>
</comment>